<dbReference type="PANTHER" id="PTHR36114">
    <property type="entry name" value="16.7 KDA PROTEIN IN WHIE LOCUS"/>
    <property type="match status" value="1"/>
</dbReference>
<dbReference type="Gene3D" id="2.60.120.10">
    <property type="entry name" value="Jelly Rolls"/>
    <property type="match status" value="1"/>
</dbReference>
<reference evidence="3" key="1">
    <citation type="journal article" date="2019" name="Int. J. Syst. Evol. Microbiol.">
        <title>The Global Catalogue of Microorganisms (GCM) 10K type strain sequencing project: providing services to taxonomists for standard genome sequencing and annotation.</title>
        <authorList>
            <consortium name="The Broad Institute Genomics Platform"/>
            <consortium name="The Broad Institute Genome Sequencing Center for Infectious Disease"/>
            <person name="Wu L."/>
            <person name="Ma J."/>
        </authorList>
    </citation>
    <scope>NUCLEOTIDE SEQUENCE [LARGE SCALE GENOMIC DNA]</scope>
    <source>
        <strain evidence="3">KCTC 42875</strain>
    </source>
</reference>
<dbReference type="EMBL" id="JBHRXK010000001">
    <property type="protein sequence ID" value="MFC3550084.1"/>
    <property type="molecule type" value="Genomic_DNA"/>
</dbReference>
<dbReference type="InterPro" id="IPR014710">
    <property type="entry name" value="RmlC-like_jellyroll"/>
</dbReference>
<evidence type="ECO:0000259" key="1">
    <source>
        <dbReference type="Pfam" id="PF07883"/>
    </source>
</evidence>
<protein>
    <submittedName>
        <fullName evidence="2">Cupin domain-containing protein</fullName>
    </submittedName>
</protein>
<sequence>MDRLITSPDPAKEFFTQERCWILEIINSTKDDAVSIARARVEPGVTTQLHRLNGVDERYLIIAGKGAVRVGGGIEHVVGEGDVVVIPSGMSQQIANIGPSDLLFYCICSPRFAPDCYETLE</sequence>
<feature type="domain" description="Cupin type-2" evidence="1">
    <location>
        <begin position="39"/>
        <end position="107"/>
    </location>
</feature>
<dbReference type="PANTHER" id="PTHR36114:SF8">
    <property type="entry name" value="CUPIN TYPE-1 DOMAIN-CONTAINING PROTEIN"/>
    <property type="match status" value="1"/>
</dbReference>
<name>A0ABV7RKD2_9GAMM</name>
<dbReference type="Pfam" id="PF07883">
    <property type="entry name" value="Cupin_2"/>
    <property type="match status" value="1"/>
</dbReference>
<dbReference type="RefSeq" id="WP_386757567.1">
    <property type="nucleotide sequence ID" value="NZ_JBHRXK010000001.1"/>
</dbReference>
<dbReference type="Proteomes" id="UP001595740">
    <property type="component" value="Unassembled WGS sequence"/>
</dbReference>
<dbReference type="InterPro" id="IPR013096">
    <property type="entry name" value="Cupin_2"/>
</dbReference>
<accession>A0ABV7RKD2</accession>
<keyword evidence="3" id="KW-1185">Reference proteome</keyword>
<organism evidence="2 3">
    <name type="scientific">Lysobacter cavernae</name>
    <dbReference type="NCBI Taxonomy" id="1685901"/>
    <lineage>
        <taxon>Bacteria</taxon>
        <taxon>Pseudomonadati</taxon>
        <taxon>Pseudomonadota</taxon>
        <taxon>Gammaproteobacteria</taxon>
        <taxon>Lysobacterales</taxon>
        <taxon>Lysobacteraceae</taxon>
        <taxon>Lysobacter</taxon>
    </lineage>
</organism>
<gene>
    <name evidence="2" type="ORF">ACFOLC_03565</name>
</gene>
<proteinExistence type="predicted"/>
<dbReference type="CDD" id="cd02214">
    <property type="entry name" value="cupin_MJ1618"/>
    <property type="match status" value="1"/>
</dbReference>
<dbReference type="InterPro" id="IPR011051">
    <property type="entry name" value="RmlC_Cupin_sf"/>
</dbReference>
<comment type="caution">
    <text evidence="2">The sequence shown here is derived from an EMBL/GenBank/DDBJ whole genome shotgun (WGS) entry which is preliminary data.</text>
</comment>
<evidence type="ECO:0000313" key="2">
    <source>
        <dbReference type="EMBL" id="MFC3550084.1"/>
    </source>
</evidence>
<dbReference type="InterPro" id="IPR052044">
    <property type="entry name" value="PKS_Associated_Protein"/>
</dbReference>
<evidence type="ECO:0000313" key="3">
    <source>
        <dbReference type="Proteomes" id="UP001595740"/>
    </source>
</evidence>
<dbReference type="SUPFAM" id="SSF51182">
    <property type="entry name" value="RmlC-like cupins"/>
    <property type="match status" value="1"/>
</dbReference>